<dbReference type="InterPro" id="IPR024311">
    <property type="entry name" value="Lipocalin-like"/>
</dbReference>
<evidence type="ECO:0000313" key="4">
    <source>
        <dbReference type="Proteomes" id="UP001055057"/>
    </source>
</evidence>
<keyword evidence="4" id="KW-1185">Reference proteome</keyword>
<name>A0ABQ4U0K3_9HYPH</name>
<dbReference type="EMBL" id="BPRB01000156">
    <property type="protein sequence ID" value="GJE60677.1"/>
    <property type="molecule type" value="Genomic_DNA"/>
</dbReference>
<accession>A0ABQ4U0K3</accession>
<sequence>MRAAILISVWALSPATAYALEADAVVGTWRLVTATRKIVDTGETVDAYGGPKPNGWLNYDKDGRMMVICSYEGRERPVANDKMTDEDRIKLHKSFFAYAGTYKIEGDKVIHNIDTSWNEAWTGTSQVRNIEYKDSVVTLTTAPFKFNLDGKMSVITLIWEKYPRS</sequence>
<dbReference type="RefSeq" id="WP_238183292.1">
    <property type="nucleotide sequence ID" value="NZ_BPRB01000156.1"/>
</dbReference>
<gene>
    <name evidence="3" type="ORF">MPOCJGCO_2791</name>
</gene>
<evidence type="ECO:0000313" key="3">
    <source>
        <dbReference type="EMBL" id="GJE60677.1"/>
    </source>
</evidence>
<evidence type="ECO:0000259" key="2">
    <source>
        <dbReference type="Pfam" id="PF13924"/>
    </source>
</evidence>
<proteinExistence type="predicted"/>
<organism evidence="3 4">
    <name type="scientific">Methylobacterium trifolii</name>
    <dbReference type="NCBI Taxonomy" id="1003092"/>
    <lineage>
        <taxon>Bacteria</taxon>
        <taxon>Pseudomonadati</taxon>
        <taxon>Pseudomonadota</taxon>
        <taxon>Alphaproteobacteria</taxon>
        <taxon>Hyphomicrobiales</taxon>
        <taxon>Methylobacteriaceae</taxon>
        <taxon>Methylobacterium</taxon>
    </lineage>
</organism>
<comment type="caution">
    <text evidence="3">The sequence shown here is derived from an EMBL/GenBank/DDBJ whole genome shotgun (WGS) entry which is preliminary data.</text>
</comment>
<dbReference type="Pfam" id="PF13924">
    <property type="entry name" value="Lipocalin_5"/>
    <property type="match status" value="1"/>
</dbReference>
<evidence type="ECO:0000256" key="1">
    <source>
        <dbReference type="SAM" id="SignalP"/>
    </source>
</evidence>
<reference evidence="3" key="1">
    <citation type="journal article" date="2021" name="Front. Microbiol.">
        <title>Comprehensive Comparative Genomics and Phenotyping of Methylobacterium Species.</title>
        <authorList>
            <person name="Alessa O."/>
            <person name="Ogura Y."/>
            <person name="Fujitani Y."/>
            <person name="Takami H."/>
            <person name="Hayashi T."/>
            <person name="Sahin N."/>
            <person name="Tani A."/>
        </authorList>
    </citation>
    <scope>NUCLEOTIDE SEQUENCE</scope>
    <source>
        <strain evidence="3">DSM 23632</strain>
    </source>
</reference>
<keyword evidence="1" id="KW-0732">Signal</keyword>
<feature type="chain" id="PRO_5047400831" description="Lipocalin-like domain-containing protein" evidence="1">
    <location>
        <begin position="20"/>
        <end position="165"/>
    </location>
</feature>
<protein>
    <recommendedName>
        <fullName evidence="2">Lipocalin-like domain-containing protein</fullName>
    </recommendedName>
</protein>
<reference evidence="3" key="2">
    <citation type="submission" date="2021-08" db="EMBL/GenBank/DDBJ databases">
        <authorList>
            <person name="Tani A."/>
            <person name="Ola A."/>
            <person name="Ogura Y."/>
            <person name="Katsura K."/>
            <person name="Hayashi T."/>
        </authorList>
    </citation>
    <scope>NUCLEOTIDE SEQUENCE</scope>
    <source>
        <strain evidence="3">DSM 23632</strain>
    </source>
</reference>
<feature type="domain" description="Lipocalin-like" evidence="2">
    <location>
        <begin position="26"/>
        <end position="161"/>
    </location>
</feature>
<feature type="signal peptide" evidence="1">
    <location>
        <begin position="1"/>
        <end position="19"/>
    </location>
</feature>
<dbReference type="Proteomes" id="UP001055057">
    <property type="component" value="Unassembled WGS sequence"/>
</dbReference>